<evidence type="ECO:0000256" key="9">
    <source>
        <dbReference type="ARBA" id="ARBA00044504"/>
    </source>
</evidence>
<evidence type="ECO:0000256" key="4">
    <source>
        <dbReference type="ARBA" id="ARBA00022597"/>
    </source>
</evidence>
<reference evidence="14" key="1">
    <citation type="journal article" date="2024" name="IScience">
        <title>Strigolactones Initiate the Formation of Haustorium-like Structures in Castilleja.</title>
        <authorList>
            <person name="Buerger M."/>
            <person name="Peterson D."/>
            <person name="Chory J."/>
        </authorList>
    </citation>
    <scope>NUCLEOTIDE SEQUENCE [LARGE SCALE GENOMIC DNA]</scope>
</reference>
<comment type="caution">
    <text evidence="13">The sequence shown here is derived from an EMBL/GenBank/DDBJ whole genome shotgun (WGS) entry which is preliminary data.</text>
</comment>
<evidence type="ECO:0000256" key="3">
    <source>
        <dbReference type="ARBA" id="ARBA00022448"/>
    </source>
</evidence>
<protein>
    <submittedName>
        <fullName evidence="13">Polyol transporter 5</fullName>
    </submittedName>
</protein>
<dbReference type="SUPFAM" id="SSF103473">
    <property type="entry name" value="MFS general substrate transporter"/>
    <property type="match status" value="1"/>
</dbReference>
<dbReference type="InterPro" id="IPR005828">
    <property type="entry name" value="MFS_sugar_transport-like"/>
</dbReference>
<feature type="transmembrane region" description="Helical" evidence="11">
    <location>
        <begin position="153"/>
        <end position="172"/>
    </location>
</feature>
<evidence type="ECO:0000256" key="11">
    <source>
        <dbReference type="SAM" id="Phobius"/>
    </source>
</evidence>
<feature type="domain" description="Major facilitator superfamily (MFS) profile" evidence="12">
    <location>
        <begin position="31"/>
        <end position="480"/>
    </location>
</feature>
<feature type="transmembrane region" description="Helical" evidence="11">
    <location>
        <begin position="96"/>
        <end position="114"/>
    </location>
</feature>
<feature type="transmembrane region" description="Helical" evidence="11">
    <location>
        <begin position="458"/>
        <end position="476"/>
    </location>
</feature>
<evidence type="ECO:0000313" key="14">
    <source>
        <dbReference type="Proteomes" id="UP001632038"/>
    </source>
</evidence>
<keyword evidence="7 11" id="KW-1133">Transmembrane helix</keyword>
<dbReference type="PROSITE" id="PS00217">
    <property type="entry name" value="SUGAR_TRANSPORT_2"/>
    <property type="match status" value="1"/>
</dbReference>
<comment type="subcellular location">
    <subcellularLocation>
        <location evidence="1">Membrane</location>
        <topology evidence="1">Multi-pass membrane protein</topology>
    </subcellularLocation>
</comment>
<keyword evidence="14" id="KW-1185">Reference proteome</keyword>
<dbReference type="Gene3D" id="1.20.1250.20">
    <property type="entry name" value="MFS general substrate transporter like domains"/>
    <property type="match status" value="1"/>
</dbReference>
<comment type="similarity">
    <text evidence="9">Belongs to the major facilitator superfamily. Phosphate:H(+) symporter (TC 2.A.1.9) family.</text>
</comment>
<dbReference type="PANTHER" id="PTHR48020">
    <property type="entry name" value="PROTON MYO-INOSITOL COTRANSPORTER"/>
    <property type="match status" value="1"/>
</dbReference>
<feature type="transmembrane region" description="Helical" evidence="11">
    <location>
        <begin position="325"/>
        <end position="346"/>
    </location>
</feature>
<evidence type="ECO:0000256" key="1">
    <source>
        <dbReference type="ARBA" id="ARBA00004141"/>
    </source>
</evidence>
<dbReference type="GO" id="GO:0015293">
    <property type="term" value="F:symporter activity"/>
    <property type="evidence" value="ECO:0007669"/>
    <property type="project" value="UniProtKB-KW"/>
</dbReference>
<dbReference type="Proteomes" id="UP001632038">
    <property type="component" value="Unassembled WGS sequence"/>
</dbReference>
<accession>A0ABD3C3N8</accession>
<dbReference type="AlphaFoldDB" id="A0ABD3C3N8"/>
<feature type="transmembrane region" description="Helical" evidence="11">
    <location>
        <begin position="26"/>
        <end position="44"/>
    </location>
</feature>
<dbReference type="InterPro" id="IPR003663">
    <property type="entry name" value="Sugar/inositol_transpt"/>
</dbReference>
<feature type="transmembrane region" description="Helical" evidence="11">
    <location>
        <begin position="353"/>
        <end position="374"/>
    </location>
</feature>
<dbReference type="PANTHER" id="PTHR48020:SF49">
    <property type="entry name" value="SUGAR TRANSPORTER"/>
    <property type="match status" value="1"/>
</dbReference>
<dbReference type="Pfam" id="PF00083">
    <property type="entry name" value="Sugar_tr"/>
    <property type="match status" value="1"/>
</dbReference>
<evidence type="ECO:0000256" key="2">
    <source>
        <dbReference type="ARBA" id="ARBA00010992"/>
    </source>
</evidence>
<proteinExistence type="inferred from homology"/>
<dbReference type="InterPro" id="IPR050814">
    <property type="entry name" value="Myo-inositol_Transporter"/>
</dbReference>
<evidence type="ECO:0000256" key="10">
    <source>
        <dbReference type="RuleBase" id="RU003346"/>
    </source>
</evidence>
<dbReference type="PROSITE" id="PS50850">
    <property type="entry name" value="MFS"/>
    <property type="match status" value="1"/>
</dbReference>
<dbReference type="NCBIfam" id="TIGR00879">
    <property type="entry name" value="SP"/>
    <property type="match status" value="1"/>
</dbReference>
<gene>
    <name evidence="13" type="primary">PLT5_9</name>
    <name evidence="13" type="ORF">CASFOL_032587</name>
</gene>
<organism evidence="13 14">
    <name type="scientific">Castilleja foliolosa</name>
    <dbReference type="NCBI Taxonomy" id="1961234"/>
    <lineage>
        <taxon>Eukaryota</taxon>
        <taxon>Viridiplantae</taxon>
        <taxon>Streptophyta</taxon>
        <taxon>Embryophyta</taxon>
        <taxon>Tracheophyta</taxon>
        <taxon>Spermatophyta</taxon>
        <taxon>Magnoliopsida</taxon>
        <taxon>eudicotyledons</taxon>
        <taxon>Gunneridae</taxon>
        <taxon>Pentapetalae</taxon>
        <taxon>asterids</taxon>
        <taxon>lamiids</taxon>
        <taxon>Lamiales</taxon>
        <taxon>Orobanchaceae</taxon>
        <taxon>Pedicularideae</taxon>
        <taxon>Castillejinae</taxon>
        <taxon>Castilleja</taxon>
    </lineage>
</organism>
<dbReference type="InterPro" id="IPR005829">
    <property type="entry name" value="Sugar_transporter_CS"/>
</dbReference>
<keyword evidence="8 11" id="KW-0472">Membrane</keyword>
<evidence type="ECO:0000256" key="6">
    <source>
        <dbReference type="ARBA" id="ARBA00022847"/>
    </source>
</evidence>
<dbReference type="PRINTS" id="PR00171">
    <property type="entry name" value="SUGRTRNSPORT"/>
</dbReference>
<evidence type="ECO:0000256" key="5">
    <source>
        <dbReference type="ARBA" id="ARBA00022692"/>
    </source>
</evidence>
<dbReference type="PROSITE" id="PS00216">
    <property type="entry name" value="SUGAR_TRANSPORT_1"/>
    <property type="match status" value="1"/>
</dbReference>
<dbReference type="InterPro" id="IPR020846">
    <property type="entry name" value="MFS_dom"/>
</dbReference>
<dbReference type="GO" id="GO:0016020">
    <property type="term" value="C:membrane"/>
    <property type="evidence" value="ECO:0007669"/>
    <property type="project" value="UniProtKB-SubCell"/>
</dbReference>
<name>A0ABD3C3N8_9LAMI</name>
<evidence type="ECO:0000259" key="12">
    <source>
        <dbReference type="PROSITE" id="PS50850"/>
    </source>
</evidence>
<dbReference type="FunFam" id="1.20.1250.20:FF:000025">
    <property type="entry name" value="probable polyol transporter 4"/>
    <property type="match status" value="1"/>
</dbReference>
<comment type="similarity">
    <text evidence="2 10">Belongs to the major facilitator superfamily. Sugar transporter (TC 2.A.1.1) family.</text>
</comment>
<feature type="transmembrane region" description="Helical" evidence="11">
    <location>
        <begin position="184"/>
        <end position="207"/>
    </location>
</feature>
<dbReference type="InterPro" id="IPR036259">
    <property type="entry name" value="MFS_trans_sf"/>
</dbReference>
<evidence type="ECO:0000313" key="13">
    <source>
        <dbReference type="EMBL" id="KAL3623771.1"/>
    </source>
</evidence>
<keyword evidence="5 11" id="KW-0812">Transmembrane</keyword>
<feature type="transmembrane region" description="Helical" evidence="11">
    <location>
        <begin position="386"/>
        <end position="411"/>
    </location>
</feature>
<evidence type="ECO:0000256" key="8">
    <source>
        <dbReference type="ARBA" id="ARBA00023136"/>
    </source>
</evidence>
<keyword evidence="6" id="KW-0769">Symport</keyword>
<evidence type="ECO:0000256" key="7">
    <source>
        <dbReference type="ARBA" id="ARBA00022989"/>
    </source>
</evidence>
<keyword evidence="4" id="KW-0762">Sugar transport</keyword>
<keyword evidence="3 10" id="KW-0813">Transport</keyword>
<dbReference type="EMBL" id="JAVIJP010000054">
    <property type="protein sequence ID" value="KAL3623771.1"/>
    <property type="molecule type" value="Genomic_DNA"/>
</dbReference>
<feature type="transmembrane region" description="Helical" evidence="11">
    <location>
        <begin position="126"/>
        <end position="147"/>
    </location>
</feature>
<sequence>MAEHRSAVPGSPSKALALIKKPKRNMYALLISIMASMTSVLLGYDTGVMSGATLYIQRDLKVTDTQIEILVGTINIYSLIGSAMAGKTSDYFGRRITIVIASVVFFLGAGMMGLANNYLMLMGGRFVAGLGVGYALMIAPVYAAEVAPASSRGFLTSFPEVFINFGVLLGYLSNYAFAKFSLRLGWRLMLGVGALPAIFIALGVLIMPESPRWLVMQGRLGDARRVLERTSDSMEEAHLRFADIKEAAGLPEDCNEEIVQIAKKDRGGRGVWKEMFVHPTRPVLHITIAALGVQFFQQASGIDAVVMYSPRIYEKAGIRSDEKKLLATIAVGLCKTVFILVTTFMVDKIGRRVLLLTSCGGLVLSMLTLATGLTAIERYGADDYRWLVIICVMSTYTSVAFFSMGMGPIAWVYSSEIFPLKLRSQGCGLGVAINRATSGVLLMSFISLYNAITIGGAFYLFSGIAIITWIFFYTLLPETRGRTLEDMEVLFGNFFKWRTTARELEKKESEEAAYNA</sequence>